<accession>A0A413TAT2</accession>
<evidence type="ECO:0000313" key="3">
    <source>
        <dbReference type="EMBL" id="RHA82092.1"/>
    </source>
</evidence>
<dbReference type="NCBIfam" id="TIGR00180">
    <property type="entry name" value="parB_part"/>
    <property type="match status" value="1"/>
</dbReference>
<dbReference type="Pfam" id="PF02195">
    <property type="entry name" value="ParB_N"/>
    <property type="match status" value="1"/>
</dbReference>
<protein>
    <submittedName>
        <fullName evidence="3">ParB/RepB/Spo0J family partition protein</fullName>
    </submittedName>
</protein>
<dbReference type="InterPro" id="IPR004437">
    <property type="entry name" value="ParB/RepB/Spo0J"/>
</dbReference>
<dbReference type="InterPro" id="IPR036086">
    <property type="entry name" value="ParB/Sulfiredoxin_sf"/>
</dbReference>
<dbReference type="GO" id="GO:0003677">
    <property type="term" value="F:DNA binding"/>
    <property type="evidence" value="ECO:0007669"/>
    <property type="project" value="InterPro"/>
</dbReference>
<comment type="caution">
    <text evidence="3">The sequence shown here is derived from an EMBL/GenBank/DDBJ whole genome shotgun (WGS) entry which is preliminary data.</text>
</comment>
<organism evidence="3 4">
    <name type="scientific">Eubacterium ventriosum</name>
    <dbReference type="NCBI Taxonomy" id="39496"/>
    <lineage>
        <taxon>Bacteria</taxon>
        <taxon>Bacillati</taxon>
        <taxon>Bacillota</taxon>
        <taxon>Clostridia</taxon>
        <taxon>Eubacteriales</taxon>
        <taxon>Eubacteriaceae</taxon>
        <taxon>Eubacterium</taxon>
    </lineage>
</organism>
<dbReference type="GO" id="GO:0005694">
    <property type="term" value="C:chromosome"/>
    <property type="evidence" value="ECO:0007669"/>
    <property type="project" value="TreeGrafter"/>
</dbReference>
<dbReference type="PANTHER" id="PTHR33375">
    <property type="entry name" value="CHROMOSOME-PARTITIONING PROTEIN PARB-RELATED"/>
    <property type="match status" value="1"/>
</dbReference>
<dbReference type="CDD" id="cd16407">
    <property type="entry name" value="ParB_N_like"/>
    <property type="match status" value="1"/>
</dbReference>
<dbReference type="SMART" id="SM00470">
    <property type="entry name" value="ParB"/>
    <property type="match status" value="1"/>
</dbReference>
<evidence type="ECO:0000259" key="2">
    <source>
        <dbReference type="SMART" id="SM00470"/>
    </source>
</evidence>
<dbReference type="Proteomes" id="UP000285740">
    <property type="component" value="Unassembled WGS sequence"/>
</dbReference>
<gene>
    <name evidence="3" type="ORF">DW918_00700</name>
</gene>
<sequence>MATREKIKLTSYNELLGVNNDMISEIDINKLHQFKDHPFSVVDNEKMLELAKSIENNGILSPLLVRPLGDGEYEIISGHRRKRACEITGKKKVSAIIKDISHEEAIPLMVDANFQREDTLPSEKAKAIK</sequence>
<dbReference type="EMBL" id="QSFV01000001">
    <property type="protein sequence ID" value="RHA82092.1"/>
    <property type="molecule type" value="Genomic_DNA"/>
</dbReference>
<evidence type="ECO:0000313" key="4">
    <source>
        <dbReference type="Proteomes" id="UP000285740"/>
    </source>
</evidence>
<comment type="similarity">
    <text evidence="1">Belongs to the ParB family.</text>
</comment>
<dbReference type="AlphaFoldDB" id="A0A413TAT2"/>
<name>A0A413TAT2_9FIRM</name>
<dbReference type="InterPro" id="IPR003115">
    <property type="entry name" value="ParB_N"/>
</dbReference>
<evidence type="ECO:0000256" key="1">
    <source>
        <dbReference type="ARBA" id="ARBA00006295"/>
    </source>
</evidence>
<proteinExistence type="inferred from homology"/>
<dbReference type="RefSeq" id="WP_118029939.1">
    <property type="nucleotide sequence ID" value="NZ_QSFV01000001.1"/>
</dbReference>
<dbReference type="PANTHER" id="PTHR33375:SF1">
    <property type="entry name" value="CHROMOSOME-PARTITIONING PROTEIN PARB-RELATED"/>
    <property type="match status" value="1"/>
</dbReference>
<dbReference type="GO" id="GO:0007059">
    <property type="term" value="P:chromosome segregation"/>
    <property type="evidence" value="ECO:0007669"/>
    <property type="project" value="TreeGrafter"/>
</dbReference>
<feature type="domain" description="ParB-like N-terminal" evidence="2">
    <location>
        <begin position="24"/>
        <end position="114"/>
    </location>
</feature>
<reference evidence="3 4" key="1">
    <citation type="submission" date="2018-08" db="EMBL/GenBank/DDBJ databases">
        <title>A genome reference for cultivated species of the human gut microbiota.</title>
        <authorList>
            <person name="Zou Y."/>
            <person name="Xue W."/>
            <person name="Luo G."/>
        </authorList>
    </citation>
    <scope>NUCLEOTIDE SEQUENCE [LARGE SCALE GENOMIC DNA]</scope>
    <source>
        <strain evidence="3 4">AM42-30</strain>
    </source>
</reference>
<dbReference type="Gene3D" id="3.90.1530.10">
    <property type="entry name" value="Conserved hypothetical protein from pyrococcus furiosus pfu- 392566-001, ParB domain"/>
    <property type="match status" value="1"/>
</dbReference>
<dbReference type="SUPFAM" id="SSF110849">
    <property type="entry name" value="ParB/Sulfiredoxin"/>
    <property type="match status" value="1"/>
</dbReference>
<dbReference type="InterPro" id="IPR050336">
    <property type="entry name" value="Chromosome_partition/occlusion"/>
</dbReference>